<gene>
    <name evidence="1" type="ORF">Patl1_15885</name>
</gene>
<comment type="caution">
    <text evidence="1">The sequence shown here is derived from an EMBL/GenBank/DDBJ whole genome shotgun (WGS) entry which is preliminary data.</text>
</comment>
<proteinExistence type="predicted"/>
<evidence type="ECO:0000313" key="1">
    <source>
        <dbReference type="EMBL" id="KAJ0094272.1"/>
    </source>
</evidence>
<name>A0ACC1B5T5_9ROSI</name>
<protein>
    <submittedName>
        <fullName evidence="1">Uncharacterized protein</fullName>
    </submittedName>
</protein>
<dbReference type="EMBL" id="CM047902">
    <property type="protein sequence ID" value="KAJ0094272.1"/>
    <property type="molecule type" value="Genomic_DNA"/>
</dbReference>
<dbReference type="Proteomes" id="UP001164250">
    <property type="component" value="Chromosome 6"/>
</dbReference>
<evidence type="ECO:0000313" key="2">
    <source>
        <dbReference type="Proteomes" id="UP001164250"/>
    </source>
</evidence>
<keyword evidence="2" id="KW-1185">Reference proteome</keyword>
<organism evidence="1 2">
    <name type="scientific">Pistacia atlantica</name>
    <dbReference type="NCBI Taxonomy" id="434234"/>
    <lineage>
        <taxon>Eukaryota</taxon>
        <taxon>Viridiplantae</taxon>
        <taxon>Streptophyta</taxon>
        <taxon>Embryophyta</taxon>
        <taxon>Tracheophyta</taxon>
        <taxon>Spermatophyta</taxon>
        <taxon>Magnoliopsida</taxon>
        <taxon>eudicotyledons</taxon>
        <taxon>Gunneridae</taxon>
        <taxon>Pentapetalae</taxon>
        <taxon>rosids</taxon>
        <taxon>malvids</taxon>
        <taxon>Sapindales</taxon>
        <taxon>Anacardiaceae</taxon>
        <taxon>Pistacia</taxon>
    </lineage>
</organism>
<reference evidence="2" key="1">
    <citation type="journal article" date="2023" name="G3 (Bethesda)">
        <title>Genome assembly and association tests identify interacting loci associated with vigor, precocity, and sex in interspecific pistachio rootstocks.</title>
        <authorList>
            <person name="Palmer W."/>
            <person name="Jacygrad E."/>
            <person name="Sagayaradj S."/>
            <person name="Cavanaugh K."/>
            <person name="Han R."/>
            <person name="Bertier L."/>
            <person name="Beede B."/>
            <person name="Kafkas S."/>
            <person name="Golino D."/>
            <person name="Preece J."/>
            <person name="Michelmore R."/>
        </authorList>
    </citation>
    <scope>NUCLEOTIDE SEQUENCE [LARGE SCALE GENOMIC DNA]</scope>
</reference>
<accession>A0ACC1B5T5</accession>
<sequence>MTVFKHHGEMLTEKRSENGFRVVRRGRRFGRFYRQRSWHWVFFLAALFLMCSVPFALKFFSHGKLESRALNTQEVQEVTSDIVKPRSNRTRRYFACIIGFSESVTEIVELNDFMNFSKFSLDYIEKEDKPFYNQLF</sequence>